<dbReference type="HOGENOM" id="CLU_1041139_0_0_0"/>
<dbReference type="RefSeq" id="WP_148306295.1">
    <property type="nucleotide sequence ID" value="NZ_CP007128.1"/>
</dbReference>
<organism evidence="1 2">
    <name type="scientific">Gemmatirosa kalamazoonensis</name>
    <dbReference type="NCBI Taxonomy" id="861299"/>
    <lineage>
        <taxon>Bacteria</taxon>
        <taxon>Pseudomonadati</taxon>
        <taxon>Gemmatimonadota</taxon>
        <taxon>Gemmatimonadia</taxon>
        <taxon>Gemmatimonadales</taxon>
        <taxon>Gemmatimonadaceae</taxon>
        <taxon>Gemmatirosa</taxon>
    </lineage>
</organism>
<proteinExistence type="predicted"/>
<sequence length="267" mass="27992">MRRATMWAVAAAAVLGTERVGAQDAADDAGRLFPLLDIGVARAFGATLADRSVTGTSGGQAYHESMRLRLDGQWGIIAEGRVPLGRAKVWGIEAYGARFRGRGRLDAARQVASPVTTAVLDTLNAPLRGVTSWRGTLGVVRAVPLPARLTGALLVGGTYGTVRSGGQACQSVVVAPALVFPPPGQPCAPALDLTTPGATLGADVFTPEWRGLRLRAALKGDVLRVDEAEVRRSMHWGAFAASPLGEGAARWHVLPSFTVGVEFRIPL</sequence>
<gene>
    <name evidence="1" type="ORF">J421_2538</name>
</gene>
<dbReference type="AlphaFoldDB" id="W0RIB3"/>
<evidence type="ECO:0000313" key="2">
    <source>
        <dbReference type="Proteomes" id="UP000019151"/>
    </source>
</evidence>
<dbReference type="Proteomes" id="UP000019151">
    <property type="component" value="Chromosome"/>
</dbReference>
<reference evidence="1 2" key="1">
    <citation type="journal article" date="2014" name="Genome Announc.">
        <title>Genome Sequence and Methylome of Soil Bacterium Gemmatirosa kalamazoonensis KBS708T, a Member of the Rarely Cultivated Gemmatimonadetes Phylum.</title>
        <authorList>
            <person name="Debruyn J.M."/>
            <person name="Radosevich M."/>
            <person name="Wommack K.E."/>
            <person name="Polson S.W."/>
            <person name="Hauser L.J."/>
            <person name="Fawaz M.N."/>
            <person name="Korlach J."/>
            <person name="Tsai Y.C."/>
        </authorList>
    </citation>
    <scope>NUCLEOTIDE SEQUENCE [LARGE SCALE GENOMIC DNA]</scope>
    <source>
        <strain evidence="1 2">KBS708</strain>
    </source>
</reference>
<protein>
    <submittedName>
        <fullName evidence="1">Uncharacterized protein</fullName>
    </submittedName>
</protein>
<keyword evidence="2" id="KW-1185">Reference proteome</keyword>
<dbReference type="InParanoid" id="W0RIB3"/>
<name>W0RIB3_9BACT</name>
<dbReference type="STRING" id="861299.J421_2538"/>
<dbReference type="EMBL" id="CP007128">
    <property type="protein sequence ID" value="AHG90075.1"/>
    <property type="molecule type" value="Genomic_DNA"/>
</dbReference>
<dbReference type="KEGG" id="gba:J421_2538"/>
<accession>W0RIB3</accession>
<evidence type="ECO:0000313" key="1">
    <source>
        <dbReference type="EMBL" id="AHG90075.1"/>
    </source>
</evidence>